<organism evidence="1 2">
    <name type="scientific">Methylorubrum aminovorans</name>
    <dbReference type="NCBI Taxonomy" id="269069"/>
    <lineage>
        <taxon>Bacteria</taxon>
        <taxon>Pseudomonadati</taxon>
        <taxon>Pseudomonadota</taxon>
        <taxon>Alphaproteobacteria</taxon>
        <taxon>Hyphomicrobiales</taxon>
        <taxon>Methylobacteriaceae</taxon>
        <taxon>Methylorubrum</taxon>
    </lineage>
</organism>
<accession>A0ABQ4ULR4</accession>
<name>A0ABQ4ULR4_9HYPH</name>
<dbReference type="RefSeq" id="WP_238228847.1">
    <property type="nucleotide sequence ID" value="NZ_BAAADH010000054.1"/>
</dbReference>
<keyword evidence="2" id="KW-1185">Reference proteome</keyword>
<proteinExistence type="predicted"/>
<dbReference type="EMBL" id="BPRC01000038">
    <property type="protein sequence ID" value="GJE67968.1"/>
    <property type="molecule type" value="Genomic_DNA"/>
</dbReference>
<evidence type="ECO:0000313" key="1">
    <source>
        <dbReference type="EMBL" id="GJE67968.1"/>
    </source>
</evidence>
<gene>
    <name evidence="1" type="ORF">LNAOJCKE_5204</name>
</gene>
<protein>
    <submittedName>
        <fullName evidence="1">Uncharacterized protein</fullName>
    </submittedName>
</protein>
<comment type="caution">
    <text evidence="1">The sequence shown here is derived from an EMBL/GenBank/DDBJ whole genome shotgun (WGS) entry which is preliminary data.</text>
</comment>
<dbReference type="Proteomes" id="UP001055039">
    <property type="component" value="Unassembled WGS sequence"/>
</dbReference>
<evidence type="ECO:0000313" key="2">
    <source>
        <dbReference type="Proteomes" id="UP001055039"/>
    </source>
</evidence>
<sequence>MTAAEILISLYENALREIVEALGSDEPDAAQAALEIAADALASGEDAP</sequence>
<reference evidence="1" key="1">
    <citation type="journal article" date="2021" name="Front. Microbiol.">
        <title>Comprehensive Comparative Genomics and Phenotyping of Methylobacterium Species.</title>
        <authorList>
            <person name="Alessa O."/>
            <person name="Ogura Y."/>
            <person name="Fujitani Y."/>
            <person name="Takami H."/>
            <person name="Hayashi T."/>
            <person name="Sahin N."/>
            <person name="Tani A."/>
        </authorList>
    </citation>
    <scope>NUCLEOTIDE SEQUENCE</scope>
    <source>
        <strain evidence="1">NBRC 15686</strain>
    </source>
</reference>
<reference evidence="1" key="2">
    <citation type="submission" date="2021-08" db="EMBL/GenBank/DDBJ databases">
        <authorList>
            <person name="Tani A."/>
            <person name="Ola A."/>
            <person name="Ogura Y."/>
            <person name="Katsura K."/>
            <person name="Hayashi T."/>
        </authorList>
    </citation>
    <scope>NUCLEOTIDE SEQUENCE</scope>
    <source>
        <strain evidence="1">NBRC 15686</strain>
    </source>
</reference>